<evidence type="ECO:0000313" key="2">
    <source>
        <dbReference type="Proteomes" id="UP000199001"/>
    </source>
</evidence>
<organism evidence="1 2">
    <name type="scientific">Micromonospora citrea</name>
    <dbReference type="NCBI Taxonomy" id="47855"/>
    <lineage>
        <taxon>Bacteria</taxon>
        <taxon>Bacillati</taxon>
        <taxon>Actinomycetota</taxon>
        <taxon>Actinomycetes</taxon>
        <taxon>Micromonosporales</taxon>
        <taxon>Micromonosporaceae</taxon>
        <taxon>Micromonospora</taxon>
    </lineage>
</organism>
<reference evidence="2" key="1">
    <citation type="submission" date="2016-06" db="EMBL/GenBank/DDBJ databases">
        <authorList>
            <person name="Varghese N."/>
            <person name="Submissions Spin"/>
        </authorList>
    </citation>
    <scope>NUCLEOTIDE SEQUENCE [LARGE SCALE GENOMIC DNA]</scope>
    <source>
        <strain evidence="2">DSM 43903</strain>
    </source>
</reference>
<gene>
    <name evidence="1" type="ORF">GA0070606_3504</name>
</gene>
<sequence>MANYGYRLYTFQIANGDKRKAVNFKDCSGEHYVDVAQRLLKSLSQQTMIGDAPLNSTDVLGVVNDQSQGDVQRYVDEPAFRVEEVRVVDRTIRATVLSGKFGSHEKALSAAGAEQDADIRDKAASKRFRLVLALPDDGFTGILAVEDISRSQPVSAITRWLRWSSRGEAVASSTPDKEAPWWRPIVHPLADEARLIQMISEGNANKLELVKLSITSARTRQQERFRVSAPVVDEGMAAQIAQIVKGWIRRTSVAETSGEVSDWTTDEEAAKQLAAVVGPEIANLDVDDGWVVLSDADEKTKKVSPTRMSEVFTYAQPRGDRSDTPTFYALVKQTAQRLQAAANLTIDWPAQ</sequence>
<evidence type="ECO:0000313" key="1">
    <source>
        <dbReference type="EMBL" id="SCL61786.1"/>
    </source>
</evidence>
<dbReference type="AlphaFoldDB" id="A0A1C6V685"/>
<accession>A0A1C6V685</accession>
<keyword evidence="2" id="KW-1185">Reference proteome</keyword>
<protein>
    <submittedName>
        <fullName evidence="1">Uncharacterized protein</fullName>
    </submittedName>
</protein>
<dbReference type="EMBL" id="FMHZ01000002">
    <property type="protein sequence ID" value="SCL61786.1"/>
    <property type="molecule type" value="Genomic_DNA"/>
</dbReference>
<name>A0A1C6V685_9ACTN</name>
<dbReference type="Proteomes" id="UP000199001">
    <property type="component" value="Unassembled WGS sequence"/>
</dbReference>
<proteinExistence type="predicted"/>
<dbReference type="OrthoDB" id="5177758at2"/>
<dbReference type="RefSeq" id="WP_141721720.1">
    <property type="nucleotide sequence ID" value="NZ_FMHZ01000002.1"/>
</dbReference>